<sequence length="44" mass="5296">MQFYGEMQQEEWDKWLELFKMKGSAILGFEIGEPEDGFEFHSYS</sequence>
<dbReference type="AlphaFoldDB" id="A0AAX0ATW8"/>
<proteinExistence type="predicted"/>
<name>A0AAX0ATW8_CLOBE</name>
<comment type="caution">
    <text evidence="1">The sequence shown here is derived from an EMBL/GenBank/DDBJ whole genome shotgun (WGS) entry which is preliminary data.</text>
</comment>
<dbReference type="Proteomes" id="UP001193748">
    <property type="component" value="Unassembled WGS sequence"/>
</dbReference>
<dbReference type="EMBL" id="JABSWW010000001">
    <property type="protein sequence ID" value="NRT86336.1"/>
    <property type="molecule type" value="Genomic_DNA"/>
</dbReference>
<reference evidence="1" key="1">
    <citation type="submission" date="2020-05" db="EMBL/GenBank/DDBJ databases">
        <authorList>
            <person name="Brown S."/>
            <person name="Huntemann M."/>
            <person name="Clum A."/>
            <person name="Spunde A."/>
            <person name="Palaniappan K."/>
            <person name="Ritter S."/>
            <person name="Mikhailova N."/>
            <person name="Chen I.-M."/>
            <person name="Stamatis D."/>
            <person name="Reddy T."/>
            <person name="O'Malley R."/>
            <person name="Daum C."/>
            <person name="Shapiro N."/>
            <person name="Ivanova N."/>
            <person name="Kyrpides N."/>
            <person name="Woyke T."/>
        </authorList>
    </citation>
    <scope>NUCLEOTIDE SEQUENCE</scope>
    <source>
        <strain evidence="1">DJ080</strain>
    </source>
</reference>
<organism evidence="1 2">
    <name type="scientific">Clostridium beijerinckii</name>
    <name type="common">Clostridium MP</name>
    <dbReference type="NCBI Taxonomy" id="1520"/>
    <lineage>
        <taxon>Bacteria</taxon>
        <taxon>Bacillati</taxon>
        <taxon>Bacillota</taxon>
        <taxon>Clostridia</taxon>
        <taxon>Eubacteriales</taxon>
        <taxon>Clostridiaceae</taxon>
        <taxon>Clostridium</taxon>
    </lineage>
</organism>
<protein>
    <submittedName>
        <fullName evidence="1">Uncharacterized protein</fullName>
    </submittedName>
</protein>
<reference evidence="1" key="2">
    <citation type="journal article" date="2022" name="Nat. Biotechnol.">
        <title>Carbon-negative production of acetone and isopropanol by gas fermentation at industrial pilot scale.</title>
        <authorList>
            <person name="Liew F.E."/>
            <person name="Nogle R."/>
            <person name="Abdalla T."/>
            <person name="Rasor B.J."/>
            <person name="Canter C."/>
            <person name="Jensen R.O."/>
            <person name="Wang L."/>
            <person name="Strutz J."/>
            <person name="Chirania P."/>
            <person name="De Tissera S."/>
            <person name="Mueller A.P."/>
            <person name="Ruan Z."/>
            <person name="Gao A."/>
            <person name="Tran L."/>
            <person name="Engle N.L."/>
            <person name="Bromley J.C."/>
            <person name="Daniell J."/>
            <person name="Conrado R."/>
            <person name="Tschaplinski T.J."/>
            <person name="Giannone R.J."/>
            <person name="Hettich R.L."/>
            <person name="Karim A.S."/>
            <person name="Simpson S.D."/>
            <person name="Brown S.D."/>
            <person name="Leang C."/>
            <person name="Jewett M.C."/>
            <person name="Kopke M."/>
        </authorList>
    </citation>
    <scope>NUCLEOTIDE SEQUENCE</scope>
    <source>
        <strain evidence="1">DJ080</strain>
    </source>
</reference>
<evidence type="ECO:0000313" key="2">
    <source>
        <dbReference type="Proteomes" id="UP001193748"/>
    </source>
</evidence>
<evidence type="ECO:0000313" key="1">
    <source>
        <dbReference type="EMBL" id="NRT86336.1"/>
    </source>
</evidence>
<accession>A0AAX0ATW8</accession>
<gene>
    <name evidence="1" type="ORF">B0H41_000015</name>
</gene>